<dbReference type="OMA" id="ANCGQIT"/>
<dbReference type="CDD" id="cd01926">
    <property type="entry name" value="cyclophilin_ABH_like"/>
    <property type="match status" value="1"/>
</dbReference>
<evidence type="ECO:0000256" key="2">
    <source>
        <dbReference type="ARBA" id="ARBA00004123"/>
    </source>
</evidence>
<reference evidence="19" key="2">
    <citation type="submission" date="2025-09" db="UniProtKB">
        <authorList>
            <consortium name="Ensembl"/>
        </authorList>
    </citation>
    <scope>IDENTIFICATION</scope>
</reference>
<reference evidence="19" key="1">
    <citation type="submission" date="2025-08" db="UniProtKB">
        <authorList>
            <consortium name="Ensembl"/>
        </authorList>
    </citation>
    <scope>IDENTIFICATION</scope>
</reference>
<dbReference type="AlphaFoldDB" id="A0A2K5XIS1"/>
<evidence type="ECO:0000256" key="9">
    <source>
        <dbReference type="ARBA" id="ARBA00022703"/>
    </source>
</evidence>
<keyword evidence="14" id="KW-0539">Nucleus</keyword>
<keyword evidence="12 17" id="KW-0697">Rotamase</keyword>
<proteinExistence type="inferred from homology"/>
<keyword evidence="5" id="KW-0963">Cytoplasm</keyword>
<evidence type="ECO:0000256" key="3">
    <source>
        <dbReference type="ARBA" id="ARBA00004496"/>
    </source>
</evidence>
<dbReference type="InterPro" id="IPR002130">
    <property type="entry name" value="Cyclophilin-type_PPIase_dom"/>
</dbReference>
<keyword evidence="13 17" id="KW-0413">Isomerase</keyword>
<dbReference type="Proteomes" id="UP000233140">
    <property type="component" value="Unassembled WGS sequence"/>
</dbReference>
<dbReference type="Ensembl" id="ENSMLET00000015023.1">
    <property type="protein sequence ID" value="ENSMLEP00000003215.1"/>
    <property type="gene ID" value="ENSMLEG00000013711.1"/>
</dbReference>
<evidence type="ECO:0000313" key="19">
    <source>
        <dbReference type="Ensembl" id="ENSMLEP00000003215.1"/>
    </source>
</evidence>
<dbReference type="Pfam" id="PF00160">
    <property type="entry name" value="Pro_isomerase"/>
    <property type="match status" value="1"/>
</dbReference>
<keyword evidence="9" id="KW-0053">Apoptosis</keyword>
<dbReference type="EC" id="5.2.1.8" evidence="17"/>
<dbReference type="Gene3D" id="2.40.100.10">
    <property type="entry name" value="Cyclophilin-like"/>
    <property type="match status" value="1"/>
</dbReference>
<keyword evidence="7" id="KW-0964">Secreted</keyword>
<evidence type="ECO:0000256" key="6">
    <source>
        <dbReference type="ARBA" id="ARBA00022499"/>
    </source>
</evidence>
<evidence type="ECO:0000259" key="18">
    <source>
        <dbReference type="PROSITE" id="PS50072"/>
    </source>
</evidence>
<dbReference type="PROSITE" id="PS50072">
    <property type="entry name" value="CSA_PPIASE_2"/>
    <property type="match status" value="1"/>
</dbReference>
<evidence type="ECO:0000256" key="7">
    <source>
        <dbReference type="ARBA" id="ARBA00022525"/>
    </source>
</evidence>
<keyword evidence="11" id="KW-0007">Acetylation</keyword>
<dbReference type="InterPro" id="IPR024936">
    <property type="entry name" value="Cyclophilin-type_PPIase"/>
</dbReference>
<evidence type="ECO:0000313" key="20">
    <source>
        <dbReference type="Proteomes" id="UP000233140"/>
    </source>
</evidence>
<evidence type="ECO:0000256" key="8">
    <source>
        <dbReference type="ARBA" id="ARBA00022553"/>
    </source>
</evidence>
<dbReference type="GO" id="GO:0005737">
    <property type="term" value="C:cytoplasm"/>
    <property type="evidence" value="ECO:0007669"/>
    <property type="project" value="UniProtKB-SubCell"/>
</dbReference>
<comment type="function">
    <text evidence="17">PPIases accelerate the folding of proteins. It catalyzes the cis-trans isomerization of proline imidic peptide bonds in oligopeptides.</text>
</comment>
<dbReference type="GO" id="GO:0006457">
    <property type="term" value="P:protein folding"/>
    <property type="evidence" value="ECO:0007669"/>
    <property type="project" value="InterPro"/>
</dbReference>
<evidence type="ECO:0000256" key="10">
    <source>
        <dbReference type="ARBA" id="ARBA00022843"/>
    </source>
</evidence>
<keyword evidence="8" id="KW-0597">Phosphoprotein</keyword>
<comment type="subcellular location">
    <subcellularLocation>
        <location evidence="3">Cytoplasm</location>
    </subcellularLocation>
    <subcellularLocation>
        <location evidence="2">Nucleus</location>
    </subcellularLocation>
    <subcellularLocation>
        <location evidence="4">Secreted</location>
    </subcellularLocation>
</comment>
<evidence type="ECO:0000256" key="16">
    <source>
        <dbReference type="ARBA" id="ARBA00065572"/>
    </source>
</evidence>
<dbReference type="GO" id="GO:0003755">
    <property type="term" value="F:peptidyl-prolyl cis-trans isomerase activity"/>
    <property type="evidence" value="ECO:0007669"/>
    <property type="project" value="UniProtKB-UniRule"/>
</dbReference>
<dbReference type="PRINTS" id="PR00153">
    <property type="entry name" value="CSAPPISMRASE"/>
</dbReference>
<comment type="similarity">
    <text evidence="15">Belongs to the cyclophilin-type PPIase family. PPIase A subfamily.</text>
</comment>
<comment type="subunit">
    <text evidence="16">Interacts with protein phosphatase PPP3CA/calcineurin A. Interacts with isoform 2 of BSG/CD147. Interacts with FOXO1; the interaction promotes FOXO1 dephosphorylation, nuclear accumulation and transcriptional activity. Interacts with integrin ITGA2B:ITGB3; the interaction is ROS and peptidyl-prolyl cis-trans isomerase (PPIase) activity-dependent and is increased in the presence of thrombin. Interacts with MAP3K5. Interacts with TARDBP; the interaction is dependent on the RNA-binding activity of TARDBP and the PPIase activity of PPIA/CYPA and the acetylation of PPIA/CYPA at Lys-125 favors the interaction. Interacts with HNRNPA1, HNRNPA2B1, HNRNPC, RBMX, HNRNPK and HNRNPM.</text>
</comment>
<comment type="catalytic activity">
    <reaction evidence="1 17">
        <text>[protein]-peptidylproline (omega=180) = [protein]-peptidylproline (omega=0)</text>
        <dbReference type="Rhea" id="RHEA:16237"/>
        <dbReference type="Rhea" id="RHEA-COMP:10747"/>
        <dbReference type="Rhea" id="RHEA-COMP:10748"/>
        <dbReference type="ChEBI" id="CHEBI:83833"/>
        <dbReference type="ChEBI" id="CHEBI:83834"/>
        <dbReference type="EC" id="5.2.1.8"/>
    </reaction>
</comment>
<feature type="domain" description="PPIase cyclophilin-type" evidence="18">
    <location>
        <begin position="36"/>
        <end position="192"/>
    </location>
</feature>
<evidence type="ECO:0000256" key="15">
    <source>
        <dbReference type="ARBA" id="ARBA00037940"/>
    </source>
</evidence>
<dbReference type="FunFam" id="2.40.100.10:FF:000011">
    <property type="entry name" value="Peptidyl-prolyl cis-trans isomerase A"/>
    <property type="match status" value="1"/>
</dbReference>
<evidence type="ECO:0000256" key="13">
    <source>
        <dbReference type="ARBA" id="ARBA00023235"/>
    </source>
</evidence>
<dbReference type="GO" id="GO:0016018">
    <property type="term" value="F:cyclosporin A binding"/>
    <property type="evidence" value="ECO:0007669"/>
    <property type="project" value="TreeGrafter"/>
</dbReference>
<dbReference type="GO" id="GO:0005634">
    <property type="term" value="C:nucleus"/>
    <property type="evidence" value="ECO:0007669"/>
    <property type="project" value="UniProtKB-SubCell"/>
</dbReference>
<dbReference type="STRING" id="9568.ENSMLEP00000003215"/>
<keyword evidence="6" id="KW-1017">Isopeptide bond</keyword>
<dbReference type="PANTHER" id="PTHR11071">
    <property type="entry name" value="PEPTIDYL-PROLYL CIS-TRANS ISOMERASE"/>
    <property type="match status" value="1"/>
</dbReference>
<dbReference type="PIRSF" id="PIRSF001467">
    <property type="entry name" value="Peptidylpro_ismrse"/>
    <property type="match status" value="1"/>
</dbReference>
<evidence type="ECO:0000256" key="11">
    <source>
        <dbReference type="ARBA" id="ARBA00022990"/>
    </source>
</evidence>
<dbReference type="GO" id="GO:0005576">
    <property type="term" value="C:extracellular region"/>
    <property type="evidence" value="ECO:0007669"/>
    <property type="project" value="UniProtKB-SubCell"/>
</dbReference>
<organism evidence="19 20">
    <name type="scientific">Mandrillus leucophaeus</name>
    <name type="common">Drill</name>
    <name type="synonym">Papio leucophaeus</name>
    <dbReference type="NCBI Taxonomy" id="9568"/>
    <lineage>
        <taxon>Eukaryota</taxon>
        <taxon>Metazoa</taxon>
        <taxon>Chordata</taxon>
        <taxon>Craniata</taxon>
        <taxon>Vertebrata</taxon>
        <taxon>Euteleostomi</taxon>
        <taxon>Mammalia</taxon>
        <taxon>Eutheria</taxon>
        <taxon>Euarchontoglires</taxon>
        <taxon>Primates</taxon>
        <taxon>Haplorrhini</taxon>
        <taxon>Catarrhini</taxon>
        <taxon>Cercopithecidae</taxon>
        <taxon>Cercopithecinae</taxon>
        <taxon>Mandrillus</taxon>
    </lineage>
</organism>
<evidence type="ECO:0000256" key="4">
    <source>
        <dbReference type="ARBA" id="ARBA00004613"/>
    </source>
</evidence>
<dbReference type="SUPFAM" id="SSF50891">
    <property type="entry name" value="Cyclophilin-like"/>
    <property type="match status" value="1"/>
</dbReference>
<protein>
    <recommendedName>
        <fullName evidence="17">Peptidyl-prolyl cis-trans isomerase</fullName>
        <shortName evidence="17">PPIase</shortName>
        <ecNumber evidence="17">5.2.1.8</ecNumber>
    </recommendedName>
</protein>
<dbReference type="GeneTree" id="ENSGT00950000183087"/>
<evidence type="ECO:0000256" key="1">
    <source>
        <dbReference type="ARBA" id="ARBA00000971"/>
    </source>
</evidence>
<keyword evidence="20" id="KW-1185">Reference proteome</keyword>
<keyword evidence="10" id="KW-0832">Ubl conjugation</keyword>
<evidence type="ECO:0000256" key="17">
    <source>
        <dbReference type="RuleBase" id="RU363019"/>
    </source>
</evidence>
<dbReference type="InterPro" id="IPR029000">
    <property type="entry name" value="Cyclophilin-like_dom_sf"/>
</dbReference>
<dbReference type="PANTHER" id="PTHR11071:SF490">
    <property type="entry name" value="PEPTIDYL-PROLYL CIS-TRANS ISOMERASE A"/>
    <property type="match status" value="1"/>
</dbReference>
<evidence type="ECO:0000256" key="5">
    <source>
        <dbReference type="ARBA" id="ARBA00022490"/>
    </source>
</evidence>
<evidence type="ECO:0000256" key="12">
    <source>
        <dbReference type="ARBA" id="ARBA00023110"/>
    </source>
</evidence>
<dbReference type="InterPro" id="IPR020892">
    <property type="entry name" value="Cyclophilin-type_PPIase_CS"/>
</dbReference>
<accession>A0A2K5XIS1</accession>
<dbReference type="GO" id="GO:0006915">
    <property type="term" value="P:apoptotic process"/>
    <property type="evidence" value="ECO:0007669"/>
    <property type="project" value="UniProtKB-KW"/>
</dbReference>
<evidence type="ECO:0000256" key="14">
    <source>
        <dbReference type="ARBA" id="ARBA00023242"/>
    </source>
</evidence>
<sequence length="194" mass="21073">MENSLEVPQKTKNRGFADAAAKESPVLLAVVNPTVFFHIAVDGEPLGRVSFELFADKVPKTAENVRALSTGEKGFGYKGSCFHRIIPGFMCQGGDFTRHNGTGGKSIYGEKFEDENFILKHTGPGILSMANAGPNTNGSRFFICTAKTEWLDGKHVVFGKVKEGMNIVEAMEYFGSRNGKTSKKITVADCGQLE</sequence>
<name>A0A2K5XIS1_MANLE</name>
<dbReference type="PROSITE" id="PS00170">
    <property type="entry name" value="CSA_PPIASE_1"/>
    <property type="match status" value="1"/>
</dbReference>